<evidence type="ECO:0000313" key="2">
    <source>
        <dbReference type="Proteomes" id="UP000032946"/>
    </source>
</evidence>
<reference evidence="1 2" key="1">
    <citation type="submission" date="2014-02" db="EMBL/GenBank/DDBJ databases">
        <authorList>
            <person name="Genoscope - CEA"/>
        </authorList>
    </citation>
    <scope>NUCLEOTIDE SEQUENCE [LARGE SCALE GENOMIC DNA]</scope>
    <source>
        <strain evidence="1 2">PCC 8005</strain>
    </source>
</reference>
<keyword evidence="2" id="KW-1185">Reference proteome</keyword>
<accession>A0A9P1NYM2</accession>
<protein>
    <submittedName>
        <fullName evidence="1">Uncharacterized protein</fullName>
    </submittedName>
</protein>
<evidence type="ECO:0000313" key="1">
    <source>
        <dbReference type="EMBL" id="CDM94976.1"/>
    </source>
</evidence>
<name>A0A9P1NYM2_9CYAN</name>
<sequence length="40" mass="4565">MLLSHTQTSRTTYELPRITVNDSPTRHRLCVDYLFAVDGG</sequence>
<dbReference type="EMBL" id="FO818640">
    <property type="protein sequence ID" value="CDM94976.1"/>
    <property type="molecule type" value="Genomic_DNA"/>
</dbReference>
<organism evidence="1 2">
    <name type="scientific">Limnospira indica PCC 8005</name>
    <dbReference type="NCBI Taxonomy" id="376219"/>
    <lineage>
        <taxon>Bacteria</taxon>
        <taxon>Bacillati</taxon>
        <taxon>Cyanobacteriota</taxon>
        <taxon>Cyanophyceae</taxon>
        <taxon>Oscillatoriophycideae</taxon>
        <taxon>Oscillatoriales</taxon>
        <taxon>Sirenicapillariaceae</taxon>
        <taxon>Limnospira</taxon>
    </lineage>
</organism>
<dbReference type="AlphaFoldDB" id="A0A9P1NYM2"/>
<gene>
    <name evidence="1" type="ORF">ARTHRO_30242</name>
</gene>
<proteinExistence type="predicted"/>
<dbReference type="Proteomes" id="UP000032946">
    <property type="component" value="Chromosome"/>
</dbReference>